<dbReference type="SUPFAM" id="SSF48334">
    <property type="entry name" value="DNA repair protein MutS, domain III"/>
    <property type="match status" value="1"/>
</dbReference>
<evidence type="ECO:0000256" key="4">
    <source>
        <dbReference type="ARBA" id="ARBA00022763"/>
    </source>
</evidence>
<dbReference type="SMART" id="SM00533">
    <property type="entry name" value="MUTSd"/>
    <property type="match status" value="1"/>
</dbReference>
<keyword evidence="13" id="KW-1185">Reference proteome</keyword>
<dbReference type="PANTHER" id="PTHR11361:SF34">
    <property type="entry name" value="DNA MISMATCH REPAIR PROTEIN MSH1, MITOCHONDRIAL"/>
    <property type="match status" value="1"/>
</dbReference>
<dbReference type="Gene3D" id="3.40.50.300">
    <property type="entry name" value="P-loop containing nucleotide triphosphate hydrolases"/>
    <property type="match status" value="1"/>
</dbReference>
<evidence type="ECO:0000313" key="13">
    <source>
        <dbReference type="Proteomes" id="UP000006655"/>
    </source>
</evidence>
<feature type="binding site" evidence="9">
    <location>
        <begin position="616"/>
        <end position="623"/>
    </location>
    <ligand>
        <name>ATP</name>
        <dbReference type="ChEBI" id="CHEBI:30616"/>
    </ligand>
</feature>
<dbReference type="SUPFAM" id="SSF55271">
    <property type="entry name" value="DNA repair protein MutS, domain I"/>
    <property type="match status" value="1"/>
</dbReference>
<dbReference type="Pfam" id="PF05188">
    <property type="entry name" value="MutS_II"/>
    <property type="match status" value="1"/>
</dbReference>
<dbReference type="InterPro" id="IPR007860">
    <property type="entry name" value="DNA_mmatch_repair_MutS_con_dom"/>
</dbReference>
<dbReference type="InterPro" id="IPR000432">
    <property type="entry name" value="DNA_mismatch_repair_MutS_C"/>
</dbReference>
<dbReference type="NCBIfam" id="TIGR01070">
    <property type="entry name" value="mutS1"/>
    <property type="match status" value="1"/>
</dbReference>
<dbReference type="SUPFAM" id="SSF52540">
    <property type="entry name" value="P-loop containing nucleoside triphosphate hydrolases"/>
    <property type="match status" value="1"/>
</dbReference>
<comment type="function">
    <text evidence="8 9">This protein is involved in the repair of mismatches in DNA. It is possible that it carries out the mismatch recognition step. This protein has a weak ATPase activity.</text>
</comment>
<dbReference type="PIRSF" id="PIRSF037677">
    <property type="entry name" value="DNA_mis_repair_Msh6"/>
    <property type="match status" value="1"/>
</dbReference>
<proteinExistence type="inferred from homology"/>
<dbReference type="InterPro" id="IPR045076">
    <property type="entry name" value="MutS"/>
</dbReference>
<evidence type="ECO:0000256" key="7">
    <source>
        <dbReference type="ARBA" id="ARBA00023204"/>
    </source>
</evidence>
<dbReference type="CDD" id="cd03284">
    <property type="entry name" value="ABC_MutS1"/>
    <property type="match status" value="1"/>
</dbReference>
<dbReference type="GO" id="GO:0006298">
    <property type="term" value="P:mismatch repair"/>
    <property type="evidence" value="ECO:0007669"/>
    <property type="project" value="UniProtKB-UniRule"/>
</dbReference>
<dbReference type="SMART" id="SM00534">
    <property type="entry name" value="MUTSac"/>
    <property type="match status" value="1"/>
</dbReference>
<dbReference type="InterPro" id="IPR007695">
    <property type="entry name" value="DNA_mismatch_repair_MutS-lik_N"/>
</dbReference>
<dbReference type="InterPro" id="IPR007861">
    <property type="entry name" value="DNA_mismatch_repair_MutS_clamp"/>
</dbReference>
<dbReference type="InterPro" id="IPR007696">
    <property type="entry name" value="DNA_mismatch_repair_MutS_core"/>
</dbReference>
<sequence>MGSMTLKGQGPGPLPPLLEQYVELRDAYPDYLLLFQVGDFYEAFGEDAERLSRALNLTLTHKTAKDFTTPMAGIPVRSVDVHLEKLLKLGFRVAVADQVELAEEADKLVRREVTQLLTPGTILRENLLKPEANYLAAISTGDGYGLALLDVSTGEFRGSVLYSKSALYDELFRFRPAEVLLAPELYHHPAFLQEFQRRFPVMLSEEGFQDEVGKTALHKQFDPLPAGLEHPALLRSAGAVLAYALRVQENGLPQVRSFVRYDPGAFMQLSEATLRTLEIFEPSFVGDRSEERTLLGVLGLTRTAPGRRLLRAWLRHPLVEEAPLQARLDAVEALVKDGVLRAEVRKVLYRMHDLERLAARLLAGRASPRDLAALQRSLALLPELAGLLAGVGPLFSLSERLPQPVAVAEQIAAALVEDPPLKITDGGLIREGFDPELDELRQRAEEGRAWIARLEGEAREKTGIPNLKVGYNAVFGYYLEVTRPHYALVPKDWRALQTLKDRMRFSTPELKEQERKILQAETEAIKREYAVFLELREQVAQAADEVRQAAQVLAELDVYAALAEAAVEYGYSRPRFSRDGTLQIVAGRHPVVERSSPFIPNDLSMSPAARLLILTGPNMAGKSTYLRQTALIALLAQVGSFVPAESATLPLFDRIYTRIGASDDIAGGRSTFMVEMDELAGILQGATSKSLVLLDEIGRGTSTYDGLALAWAACEYLHDQVRAYTLFATHYFELTALPLRMAAARNAHVAAKEEAGGLVFYHQVLPGPASQSYGLEVARLAGLPQAVLQRARSVLDSLEASQKGLSKEILEELLQLDLARTSPLEALLFLRRLQDQLRGLAPQEAEAERLSQV</sequence>
<keyword evidence="4 9" id="KW-0227">DNA damage</keyword>
<dbReference type="SUPFAM" id="SSF53150">
    <property type="entry name" value="DNA repair protein MutS, domain II"/>
    <property type="match status" value="1"/>
</dbReference>
<dbReference type="InterPro" id="IPR036187">
    <property type="entry name" value="DNA_mismatch_repair_MutS_sf"/>
</dbReference>
<dbReference type="PANTHER" id="PTHR11361">
    <property type="entry name" value="DNA MISMATCH REPAIR PROTEIN MUTS FAMILY MEMBER"/>
    <property type="match status" value="1"/>
</dbReference>
<dbReference type="AlphaFoldDB" id="A0A806CQC8"/>
<name>A0A806CQC8_MEIRD</name>
<dbReference type="PROSITE" id="PS00486">
    <property type="entry name" value="DNA_MISMATCH_REPAIR_2"/>
    <property type="match status" value="1"/>
</dbReference>
<evidence type="ECO:0000256" key="9">
    <source>
        <dbReference type="HAMAP-Rule" id="MF_00096"/>
    </source>
</evidence>
<dbReference type="NCBIfam" id="NF003810">
    <property type="entry name" value="PRK05399.1"/>
    <property type="match status" value="1"/>
</dbReference>
<keyword evidence="3 9" id="KW-0547">Nucleotide-binding</keyword>
<keyword evidence="5 9" id="KW-0067">ATP-binding</keyword>
<dbReference type="EMBL" id="CP001743">
    <property type="protein sequence ID" value="ADD27211.1"/>
    <property type="molecule type" value="Genomic_DNA"/>
</dbReference>
<dbReference type="Pfam" id="PF01624">
    <property type="entry name" value="MutS_I"/>
    <property type="match status" value="1"/>
</dbReference>
<keyword evidence="7 9" id="KW-0234">DNA repair</keyword>
<evidence type="ECO:0000256" key="10">
    <source>
        <dbReference type="RuleBase" id="RU003756"/>
    </source>
</evidence>
<dbReference type="GO" id="GO:0140664">
    <property type="term" value="F:ATP-dependent DNA damage sensor activity"/>
    <property type="evidence" value="ECO:0007669"/>
    <property type="project" value="InterPro"/>
</dbReference>
<dbReference type="Pfam" id="PF05192">
    <property type="entry name" value="MutS_III"/>
    <property type="match status" value="1"/>
</dbReference>
<dbReference type="InterPro" id="IPR036678">
    <property type="entry name" value="MutS_con_dom_sf"/>
</dbReference>
<evidence type="ECO:0000256" key="6">
    <source>
        <dbReference type="ARBA" id="ARBA00023125"/>
    </source>
</evidence>
<dbReference type="InterPro" id="IPR027417">
    <property type="entry name" value="P-loop_NTPase"/>
</dbReference>
<dbReference type="HAMAP" id="MF_00096">
    <property type="entry name" value="MutS"/>
    <property type="match status" value="1"/>
</dbReference>
<dbReference type="GO" id="GO:0005524">
    <property type="term" value="F:ATP binding"/>
    <property type="evidence" value="ECO:0007669"/>
    <property type="project" value="UniProtKB-UniRule"/>
</dbReference>
<feature type="domain" description="DNA mismatch repair proteins mutS family" evidence="11">
    <location>
        <begin position="690"/>
        <end position="706"/>
    </location>
</feature>
<evidence type="ECO:0000259" key="11">
    <source>
        <dbReference type="PROSITE" id="PS00486"/>
    </source>
</evidence>
<dbReference type="Gene3D" id="3.30.420.110">
    <property type="entry name" value="MutS, connector domain"/>
    <property type="match status" value="1"/>
</dbReference>
<evidence type="ECO:0000313" key="12">
    <source>
        <dbReference type="EMBL" id="ADD27211.1"/>
    </source>
</evidence>
<reference evidence="12 13" key="1">
    <citation type="journal article" date="2010" name="Stand. Genomic Sci.">
        <title>Complete genome sequence of Meiothermus ruber type strain (21).</title>
        <authorList>
            <person name="Tindall B.J."/>
            <person name="Sikorski J."/>
            <person name="Lucas S."/>
            <person name="Goltsman E."/>
            <person name="Copeland A."/>
            <person name="Glavina Del Rio T."/>
            <person name="Nolan M."/>
            <person name="Tice H."/>
            <person name="Cheng J.F."/>
            <person name="Han C."/>
            <person name="Pitluck S."/>
            <person name="Liolios K."/>
            <person name="Ivanova N."/>
            <person name="Mavromatis K."/>
            <person name="Ovchinnikova G."/>
            <person name="Pati A."/>
            <person name="Fahnrich R."/>
            <person name="Goodwin L."/>
            <person name="Chen A."/>
            <person name="Palaniappan K."/>
            <person name="Land M."/>
            <person name="Hauser L."/>
            <person name="Chang Y.J."/>
            <person name="Jeffries C.D."/>
            <person name="Rohde M."/>
            <person name="Goker M."/>
            <person name="Woyke T."/>
            <person name="Bristow J."/>
            <person name="Eisen J.A."/>
            <person name="Markowitz V."/>
            <person name="Hugenholtz P."/>
            <person name="Kyrpides N.C."/>
            <person name="Klenk H.P."/>
            <person name="Lapidus A."/>
        </authorList>
    </citation>
    <scope>NUCLEOTIDE SEQUENCE [LARGE SCALE GENOMIC DNA]</scope>
    <source>
        <strain evidence="13">ATCC 35948 / DSM 1279 / VKM B-1258 / 21</strain>
    </source>
</reference>
<dbReference type="Gene3D" id="1.10.1420.10">
    <property type="match status" value="2"/>
</dbReference>
<organism evidence="12 13">
    <name type="scientific">Meiothermus ruber (strain ATCC 35948 / DSM 1279 / VKM B-1258 / 21)</name>
    <name type="common">Thermus ruber</name>
    <dbReference type="NCBI Taxonomy" id="504728"/>
    <lineage>
        <taxon>Bacteria</taxon>
        <taxon>Thermotogati</taxon>
        <taxon>Deinococcota</taxon>
        <taxon>Deinococci</taxon>
        <taxon>Thermales</taxon>
        <taxon>Thermaceae</taxon>
        <taxon>Meiothermus</taxon>
    </lineage>
</organism>
<dbReference type="Proteomes" id="UP000006655">
    <property type="component" value="Chromosome"/>
</dbReference>
<evidence type="ECO:0000256" key="5">
    <source>
        <dbReference type="ARBA" id="ARBA00022840"/>
    </source>
</evidence>
<evidence type="ECO:0000256" key="8">
    <source>
        <dbReference type="ARBA" id="ARBA00024647"/>
    </source>
</evidence>
<dbReference type="GO" id="GO:0003684">
    <property type="term" value="F:damaged DNA binding"/>
    <property type="evidence" value="ECO:0007669"/>
    <property type="project" value="UniProtKB-UniRule"/>
</dbReference>
<gene>
    <name evidence="9" type="primary">mutS</name>
    <name evidence="12" type="ordered locus">Mrub_0434</name>
</gene>
<dbReference type="FunFam" id="3.40.50.300:FF:000870">
    <property type="entry name" value="MutS protein homolog 4"/>
    <property type="match status" value="1"/>
</dbReference>
<keyword evidence="6 9" id="KW-0238">DNA-binding</keyword>
<dbReference type="Pfam" id="PF00488">
    <property type="entry name" value="MutS_V"/>
    <property type="match status" value="1"/>
</dbReference>
<protein>
    <recommendedName>
        <fullName evidence="2 9">DNA mismatch repair protein MutS</fullName>
    </recommendedName>
</protein>
<dbReference type="RefSeq" id="WP_013012730.1">
    <property type="nucleotide sequence ID" value="NC_013946.1"/>
</dbReference>
<dbReference type="GO" id="GO:0030983">
    <property type="term" value="F:mismatched DNA binding"/>
    <property type="evidence" value="ECO:0007669"/>
    <property type="project" value="InterPro"/>
</dbReference>
<dbReference type="InterPro" id="IPR016151">
    <property type="entry name" value="DNA_mismatch_repair_MutS_N"/>
</dbReference>
<dbReference type="InterPro" id="IPR017261">
    <property type="entry name" value="DNA_mismatch_repair_MutS/MSH"/>
</dbReference>
<dbReference type="Pfam" id="PF05190">
    <property type="entry name" value="MutS_IV"/>
    <property type="match status" value="1"/>
</dbReference>
<comment type="similarity">
    <text evidence="1 9 10">Belongs to the DNA mismatch repair MutS family.</text>
</comment>
<dbReference type="InterPro" id="IPR005748">
    <property type="entry name" value="DNA_mismatch_repair_MutS"/>
</dbReference>
<evidence type="ECO:0000256" key="3">
    <source>
        <dbReference type="ARBA" id="ARBA00022741"/>
    </source>
</evidence>
<evidence type="ECO:0000256" key="2">
    <source>
        <dbReference type="ARBA" id="ARBA00021982"/>
    </source>
</evidence>
<dbReference type="Gene3D" id="3.40.1170.10">
    <property type="entry name" value="DNA repair protein MutS, domain I"/>
    <property type="match status" value="1"/>
</dbReference>
<dbReference type="KEGG" id="mrb:Mrub_0434"/>
<accession>A0A806CQC8</accession>
<evidence type="ECO:0000256" key="1">
    <source>
        <dbReference type="ARBA" id="ARBA00006271"/>
    </source>
</evidence>